<organism evidence="1 2">
    <name type="scientific">Microvirga vignae</name>
    <dbReference type="NCBI Taxonomy" id="1225564"/>
    <lineage>
        <taxon>Bacteria</taxon>
        <taxon>Pseudomonadati</taxon>
        <taxon>Pseudomonadota</taxon>
        <taxon>Alphaproteobacteria</taxon>
        <taxon>Hyphomicrobiales</taxon>
        <taxon>Methylobacteriaceae</taxon>
        <taxon>Microvirga</taxon>
    </lineage>
</organism>
<evidence type="ECO:0000313" key="2">
    <source>
        <dbReference type="Proteomes" id="UP000035489"/>
    </source>
</evidence>
<gene>
    <name evidence="1" type="ORF">AA309_09665</name>
</gene>
<keyword evidence="2" id="KW-1185">Reference proteome</keyword>
<dbReference type="STRING" id="1225564.AA309_09665"/>
<name>A0A0H1RDS1_9HYPH</name>
<dbReference type="Proteomes" id="UP000035489">
    <property type="component" value="Unassembled WGS sequence"/>
</dbReference>
<dbReference type="InterPro" id="IPR050767">
    <property type="entry name" value="Sel1_AlgK"/>
</dbReference>
<dbReference type="SMART" id="SM00671">
    <property type="entry name" value="SEL1"/>
    <property type="match status" value="19"/>
</dbReference>
<comment type="caution">
    <text evidence="1">The sequence shown here is derived from an EMBL/GenBank/DDBJ whole genome shotgun (WGS) entry which is preliminary data.</text>
</comment>
<reference evidence="1 2" key="1">
    <citation type="submission" date="2015-05" db="EMBL/GenBank/DDBJ databases">
        <title>Draft genome sequence of Microvirga vignae strain BR3299, a novel nitrogen fixing bacteria isolated from Brazil semi-aired region.</title>
        <authorList>
            <person name="Zilli J.E."/>
            <person name="Passos S.R."/>
            <person name="Leite J."/>
            <person name="Baldani J.I."/>
            <person name="Xavier G.R."/>
            <person name="Rumjaneck N.G."/>
            <person name="Simoes-Araujo J.L."/>
        </authorList>
    </citation>
    <scope>NUCLEOTIDE SEQUENCE [LARGE SCALE GENOMIC DNA]</scope>
    <source>
        <strain evidence="1 2">BR3299</strain>
    </source>
</reference>
<dbReference type="EMBL" id="LCYG01000021">
    <property type="protein sequence ID" value="KLK93254.1"/>
    <property type="molecule type" value="Genomic_DNA"/>
</dbReference>
<accession>A0A0H1RDS1</accession>
<dbReference type="Pfam" id="PF08238">
    <property type="entry name" value="Sel1"/>
    <property type="match status" value="15"/>
</dbReference>
<dbReference type="InterPro" id="IPR006597">
    <property type="entry name" value="Sel1-like"/>
</dbReference>
<dbReference type="Gene3D" id="1.25.40.10">
    <property type="entry name" value="Tetratricopeptide repeat domain"/>
    <property type="match status" value="3"/>
</dbReference>
<dbReference type="SUPFAM" id="SSF81901">
    <property type="entry name" value="HCP-like"/>
    <property type="match status" value="5"/>
</dbReference>
<dbReference type="InterPro" id="IPR011990">
    <property type="entry name" value="TPR-like_helical_dom_sf"/>
</dbReference>
<dbReference type="AlphaFoldDB" id="A0A0H1RDS1"/>
<dbReference type="PANTHER" id="PTHR11102">
    <property type="entry name" value="SEL-1-LIKE PROTEIN"/>
    <property type="match status" value="1"/>
</dbReference>
<dbReference type="PATRIC" id="fig|1225564.3.peg.2570"/>
<evidence type="ECO:0008006" key="3">
    <source>
        <dbReference type="Google" id="ProtNLM"/>
    </source>
</evidence>
<sequence>MEQIEKLRQRQDQEAFVEQAQLLQFGLPISEINPLRKAQPIEVERLLERALANPGPHWPSAAVRRAKMLLVRDKEQASSERAVELLRRAAAMQNREAAYLLAGLMEAGAGVPRDIAAAKGLYQVALRLGHGPAGLALARLESDATKANVFATQGLRLLFQDARQGSADAAKTLADHYRATSDSAPERLSVALEWYRRASDLGDPEASLRLGRMRLDPKTTLYQPQEARSAFEKAANGGLVEAALVLAEDPHKGGTLGVPVDEAELWLNRALETKESRALLLGAEIYSQQGSEGREKAKSLLTEALQNVDDDPGVLVALGRQLRNGDLIERNLPRAIALFDKAAIEGNATASYEYARTVLSYPDAATEPMRKAAIARLQAAAELGHVKAAISLGDALLNGNGVAPSASEAVRWYEKAAAGGATMALIRLGDYYALRSDGVEISRALEWYRKGADANISTAMIRLGRMYSEGQGVPQDYALAATWLSRAAAAGSGPAMVELSALYSRAGGPGHFNLARDVLEKAVRAGDTRASIALAKLYLARGERALAESALRKIAESGDTEAALQLAELYLSGGADQLNQARRWLSAAEKGASGNDGLMVRIALLQMKDPGTARHGAAVLESLARKNNTEAMTSLAQALMEGIGVQPDANRAEALLRRAIQLGNDNARFVLAKAYREGNGIEKNPERAVALYREIYNDEPGDTKVLLALGDAYVRGEGVTRDRALATQFYALAAQNGDPEGKMHLGMAYLYGGGVPHDGAKAERLLAQAGEASLMMARLQLGDAKASGMGAAIDPEGAFASFLRAAESGSPEAMIEVARALKKGFGTQRDPALAQSWLERAARMGAQDALYELYRMNAVATDAKPQEAERWLLQAAQNGHPAAMYHLALRYRPPSADQNSIDGNEWLAKAAQAGHWQAIKAIRKKKLPEPGDSDDDD</sequence>
<proteinExistence type="predicted"/>
<dbReference type="PANTHER" id="PTHR11102:SF160">
    <property type="entry name" value="ERAD-ASSOCIATED E3 UBIQUITIN-PROTEIN LIGASE COMPONENT HRD3"/>
    <property type="match status" value="1"/>
</dbReference>
<protein>
    <recommendedName>
        <fullName evidence="3">Sel1 repeat family protein</fullName>
    </recommendedName>
</protein>
<evidence type="ECO:0000313" key="1">
    <source>
        <dbReference type="EMBL" id="KLK93254.1"/>
    </source>
</evidence>